<dbReference type="AlphaFoldDB" id="A0A4U8TRV4"/>
<dbReference type="PANTHER" id="PTHR40588:SF1">
    <property type="entry name" value="MRNA INTERFERASE TOXIN YAFQ"/>
    <property type="match status" value="1"/>
</dbReference>
<dbReference type="Gene3D" id="3.30.2310.20">
    <property type="entry name" value="RelE-like"/>
    <property type="match status" value="1"/>
</dbReference>
<gene>
    <name evidence="3" type="ORF">LS65_003110</name>
</gene>
<protein>
    <submittedName>
        <fullName evidence="3">Type II toxin-antitoxin system YafQ family toxin</fullName>
    </submittedName>
</protein>
<dbReference type="NCBIfam" id="TIGR02385">
    <property type="entry name" value="RelE_StbE"/>
    <property type="match status" value="1"/>
</dbReference>
<dbReference type="RefSeq" id="WP_034363196.1">
    <property type="nucleotide sequence ID" value="NZ_CAJUDB010000022.1"/>
</dbReference>
<dbReference type="PANTHER" id="PTHR40588">
    <property type="entry name" value="MRNA INTERFERASE TOXIN YAFQ"/>
    <property type="match status" value="1"/>
</dbReference>
<dbReference type="GO" id="GO:0006402">
    <property type="term" value="P:mRNA catabolic process"/>
    <property type="evidence" value="ECO:0007669"/>
    <property type="project" value="TreeGrafter"/>
</dbReference>
<proteinExistence type="predicted"/>
<reference evidence="3 4" key="1">
    <citation type="journal article" date="2014" name="Genome Announc.">
        <title>Draft genome sequences of eight enterohepatic helicobacter species isolated from both laboratory and wild rodents.</title>
        <authorList>
            <person name="Sheh A."/>
            <person name="Shen Z."/>
            <person name="Fox J.G."/>
        </authorList>
    </citation>
    <scope>NUCLEOTIDE SEQUENCE [LARGE SCALE GENOMIC DNA]</scope>
    <source>
        <strain evidence="3 4">MIT 01-6451</strain>
    </source>
</reference>
<dbReference type="InterPro" id="IPR007712">
    <property type="entry name" value="RelE/ParE_toxin"/>
</dbReference>
<dbReference type="GO" id="GO:0006415">
    <property type="term" value="P:translational termination"/>
    <property type="evidence" value="ECO:0007669"/>
    <property type="project" value="TreeGrafter"/>
</dbReference>
<evidence type="ECO:0000256" key="1">
    <source>
        <dbReference type="ARBA" id="ARBA00022649"/>
    </source>
</evidence>
<dbReference type="InterPro" id="IPR035093">
    <property type="entry name" value="RelE/ParE_toxin_dom_sf"/>
</dbReference>
<dbReference type="Proteomes" id="UP000029707">
    <property type="component" value="Unassembled WGS sequence"/>
</dbReference>
<comment type="caution">
    <text evidence="3">The sequence shown here is derived from an EMBL/GenBank/DDBJ whole genome shotgun (WGS) entry which is preliminary data.</text>
</comment>
<dbReference type="OrthoDB" id="7030467at2"/>
<evidence type="ECO:0000256" key="2">
    <source>
        <dbReference type="PIRSR" id="PIRSR006156-1"/>
    </source>
</evidence>
<name>A0A4U8TRV4_9HELI</name>
<keyword evidence="1" id="KW-1277">Toxin-antitoxin system</keyword>
<accession>A0A4U8TRV4</accession>
<dbReference type="SUPFAM" id="SSF143011">
    <property type="entry name" value="RelE-like"/>
    <property type="match status" value="1"/>
</dbReference>
<evidence type="ECO:0000313" key="4">
    <source>
        <dbReference type="Proteomes" id="UP000029707"/>
    </source>
</evidence>
<dbReference type="InterPro" id="IPR004386">
    <property type="entry name" value="Toxin_YafQ-like"/>
</dbReference>
<evidence type="ECO:0000313" key="3">
    <source>
        <dbReference type="EMBL" id="TLE02926.1"/>
    </source>
</evidence>
<dbReference type="PIRSF" id="PIRSF006156">
    <property type="entry name" value="YafQ"/>
    <property type="match status" value="1"/>
</dbReference>
<feature type="active site" description="Proton donor" evidence="2">
    <location>
        <position position="85"/>
    </location>
</feature>
<dbReference type="Pfam" id="PF15738">
    <property type="entry name" value="YafQ_toxin"/>
    <property type="match status" value="1"/>
</dbReference>
<organism evidence="3 4">
    <name type="scientific">Helicobacter japonicus</name>
    <dbReference type="NCBI Taxonomy" id="425400"/>
    <lineage>
        <taxon>Bacteria</taxon>
        <taxon>Pseudomonadati</taxon>
        <taxon>Campylobacterota</taxon>
        <taxon>Epsilonproteobacteria</taxon>
        <taxon>Campylobacterales</taxon>
        <taxon>Helicobacteraceae</taxon>
        <taxon>Helicobacter</taxon>
    </lineage>
</organism>
<dbReference type="EMBL" id="JRMQ02000002">
    <property type="protein sequence ID" value="TLE02926.1"/>
    <property type="molecule type" value="Genomic_DNA"/>
</dbReference>
<dbReference type="GeneID" id="82320748"/>
<dbReference type="GO" id="GO:0004521">
    <property type="term" value="F:RNA endonuclease activity"/>
    <property type="evidence" value="ECO:0007669"/>
    <property type="project" value="TreeGrafter"/>
</dbReference>
<sequence length="89" mass="10105">MLNLKQEKSFVKDLQKHGLNNSELAKFAKYISLLCEGKALPQEANDHALKGTWLGFREFHIGGDTLVIYKIYGDNTLKLIRLGSHSQLF</sequence>
<keyword evidence="4" id="KW-1185">Reference proteome</keyword>